<organism evidence="1 2">
    <name type="scientific">Aphis glycines</name>
    <name type="common">Soybean aphid</name>
    <dbReference type="NCBI Taxonomy" id="307491"/>
    <lineage>
        <taxon>Eukaryota</taxon>
        <taxon>Metazoa</taxon>
        <taxon>Ecdysozoa</taxon>
        <taxon>Arthropoda</taxon>
        <taxon>Hexapoda</taxon>
        <taxon>Insecta</taxon>
        <taxon>Pterygota</taxon>
        <taxon>Neoptera</taxon>
        <taxon>Paraneoptera</taxon>
        <taxon>Hemiptera</taxon>
        <taxon>Sternorrhyncha</taxon>
        <taxon>Aphidomorpha</taxon>
        <taxon>Aphidoidea</taxon>
        <taxon>Aphididae</taxon>
        <taxon>Aphidini</taxon>
        <taxon>Aphis</taxon>
        <taxon>Aphis</taxon>
    </lineage>
</organism>
<reference evidence="1 2" key="1">
    <citation type="submission" date="2019-08" db="EMBL/GenBank/DDBJ databases">
        <title>The genome of the soybean aphid Biotype 1, its phylome, world population structure and adaptation to the North American continent.</title>
        <authorList>
            <person name="Giordano R."/>
            <person name="Donthu R.K."/>
            <person name="Hernandez A.G."/>
            <person name="Wright C.L."/>
            <person name="Zimin A.V."/>
        </authorList>
    </citation>
    <scope>NUCLEOTIDE SEQUENCE [LARGE SCALE GENOMIC DNA]</scope>
    <source>
        <tissue evidence="1">Whole aphids</tissue>
    </source>
</reference>
<dbReference type="EMBL" id="VYZN01000013">
    <property type="protein sequence ID" value="KAE9541202.1"/>
    <property type="molecule type" value="Genomic_DNA"/>
</dbReference>
<evidence type="ECO:0000313" key="2">
    <source>
        <dbReference type="Proteomes" id="UP000475862"/>
    </source>
</evidence>
<dbReference type="AlphaFoldDB" id="A0A6G0TY34"/>
<dbReference type="Proteomes" id="UP000475862">
    <property type="component" value="Unassembled WGS sequence"/>
</dbReference>
<proteinExistence type="predicted"/>
<accession>A0A6G0TY34</accession>
<dbReference type="OrthoDB" id="6726258at2759"/>
<name>A0A6G0TY34_APHGL</name>
<evidence type="ECO:0000313" key="1">
    <source>
        <dbReference type="EMBL" id="KAE9541202.1"/>
    </source>
</evidence>
<protein>
    <submittedName>
        <fullName evidence="1">Uncharacterized protein</fullName>
    </submittedName>
</protein>
<comment type="caution">
    <text evidence="1">The sequence shown here is derived from an EMBL/GenBank/DDBJ whole genome shotgun (WGS) entry which is preliminary data.</text>
</comment>
<gene>
    <name evidence="1" type="ORF">AGLY_004447</name>
</gene>
<sequence>MAVCSSVVKTVVPDYSNGDCVKLCSEHYWPPKDENNQVYRHLPPTTDTVLTKPFPIREINVDCSNSKLIILENFICQKVGKITSIKKKGIKYLSATLKVKVSITSNLLPETILNSERSDECIDFTMIITSRNNAPISNYRGGFRCKSEYPWCIIKFKFLRNCRKREHLQLSRVVRYRNVSQNCDESSLWLLSG</sequence>
<keyword evidence="2" id="KW-1185">Reference proteome</keyword>